<dbReference type="PROSITE" id="PS50977">
    <property type="entry name" value="HTH_TETR_2"/>
    <property type="match status" value="1"/>
</dbReference>
<dbReference type="Proteomes" id="UP000175829">
    <property type="component" value="Unassembled WGS sequence"/>
</dbReference>
<feature type="DNA-binding region" description="H-T-H motif" evidence="4">
    <location>
        <begin position="39"/>
        <end position="58"/>
    </location>
</feature>
<evidence type="ECO:0000313" key="8">
    <source>
        <dbReference type="Proteomes" id="UP000175829"/>
    </source>
</evidence>
<keyword evidence="2 4" id="KW-0238">DNA-binding</keyword>
<comment type="caution">
    <text evidence="7">The sequence shown here is derived from an EMBL/GenBank/DDBJ whole genome shotgun (WGS) entry which is preliminary data.</text>
</comment>
<dbReference type="PANTHER" id="PTHR30055:SF148">
    <property type="entry name" value="TETR-FAMILY TRANSCRIPTIONAL REGULATOR"/>
    <property type="match status" value="1"/>
</dbReference>
<evidence type="ECO:0000256" key="3">
    <source>
        <dbReference type="ARBA" id="ARBA00023163"/>
    </source>
</evidence>
<feature type="domain" description="HTH tetR-type" evidence="6">
    <location>
        <begin position="16"/>
        <end position="76"/>
    </location>
</feature>
<dbReference type="Pfam" id="PF16859">
    <property type="entry name" value="TetR_C_11"/>
    <property type="match status" value="1"/>
</dbReference>
<dbReference type="SUPFAM" id="SSF46689">
    <property type="entry name" value="Homeodomain-like"/>
    <property type="match status" value="1"/>
</dbReference>
<evidence type="ECO:0000313" key="7">
    <source>
        <dbReference type="EMBL" id="OEV01580.1"/>
    </source>
</evidence>
<evidence type="ECO:0000256" key="4">
    <source>
        <dbReference type="PROSITE-ProRule" id="PRU00335"/>
    </source>
</evidence>
<accession>A0A1E7KCF2</accession>
<protein>
    <recommendedName>
        <fullName evidence="6">HTH tetR-type domain-containing protein</fullName>
    </recommendedName>
</protein>
<dbReference type="AlphaFoldDB" id="A0A1E7KCF2"/>
<feature type="region of interest" description="Disordered" evidence="5">
    <location>
        <begin position="199"/>
        <end position="218"/>
    </location>
</feature>
<dbReference type="Pfam" id="PF00440">
    <property type="entry name" value="TetR_N"/>
    <property type="match status" value="1"/>
</dbReference>
<dbReference type="GO" id="GO:0000976">
    <property type="term" value="F:transcription cis-regulatory region binding"/>
    <property type="evidence" value="ECO:0007669"/>
    <property type="project" value="TreeGrafter"/>
</dbReference>
<dbReference type="GO" id="GO:0003700">
    <property type="term" value="F:DNA-binding transcription factor activity"/>
    <property type="evidence" value="ECO:0007669"/>
    <property type="project" value="TreeGrafter"/>
</dbReference>
<dbReference type="InterPro" id="IPR050109">
    <property type="entry name" value="HTH-type_TetR-like_transc_reg"/>
</dbReference>
<organism evidence="7 8">
    <name type="scientific">Streptomyces qinglanensis</name>
    <dbReference type="NCBI Taxonomy" id="943816"/>
    <lineage>
        <taxon>Bacteria</taxon>
        <taxon>Bacillati</taxon>
        <taxon>Actinomycetota</taxon>
        <taxon>Actinomycetes</taxon>
        <taxon>Kitasatosporales</taxon>
        <taxon>Streptomycetaceae</taxon>
        <taxon>Streptomyces</taxon>
    </lineage>
</organism>
<keyword evidence="1" id="KW-0805">Transcription regulation</keyword>
<dbReference type="InterPro" id="IPR009057">
    <property type="entry name" value="Homeodomain-like_sf"/>
</dbReference>
<dbReference type="SUPFAM" id="SSF48498">
    <property type="entry name" value="Tetracyclin repressor-like, C-terminal domain"/>
    <property type="match status" value="1"/>
</dbReference>
<evidence type="ECO:0000259" key="6">
    <source>
        <dbReference type="PROSITE" id="PS50977"/>
    </source>
</evidence>
<evidence type="ECO:0000256" key="5">
    <source>
        <dbReference type="SAM" id="MobiDB-lite"/>
    </source>
</evidence>
<dbReference type="PANTHER" id="PTHR30055">
    <property type="entry name" value="HTH-TYPE TRANSCRIPTIONAL REGULATOR RUTR"/>
    <property type="match status" value="1"/>
</dbReference>
<dbReference type="PATRIC" id="fig|943816.4.peg.4600"/>
<dbReference type="InterPro" id="IPR011075">
    <property type="entry name" value="TetR_C"/>
</dbReference>
<sequence length="218" mass="23113">MPPGRRRGTRGPAQDEAVSAAIEAAAFDELAAAGWRRLSMDTVARRAGVGKAALYRRWRSKEAMLLDLVARLVRREVPGVPDTGTLAGDVRGFLDLTVAQTADPRVVRIAVDLLGESVRNPALAESLRLAVLAPRREAAAAILWRAVERGELPAGLDPELGTDLLISPLLLRLLPGTPPVDGVYLDTLTTVIVAGLASATPSTSPARQTEPGHIHHGP</sequence>
<evidence type="ECO:0000256" key="2">
    <source>
        <dbReference type="ARBA" id="ARBA00023125"/>
    </source>
</evidence>
<keyword evidence="3" id="KW-0804">Transcription</keyword>
<evidence type="ECO:0000256" key="1">
    <source>
        <dbReference type="ARBA" id="ARBA00023015"/>
    </source>
</evidence>
<dbReference type="Gene3D" id="1.10.10.60">
    <property type="entry name" value="Homeodomain-like"/>
    <property type="match status" value="1"/>
</dbReference>
<name>A0A1E7KCF2_9ACTN</name>
<dbReference type="InterPro" id="IPR036271">
    <property type="entry name" value="Tet_transcr_reg_TetR-rel_C_sf"/>
</dbReference>
<reference evidence="7 8" key="1">
    <citation type="journal article" date="2016" name="Front. Microbiol.">
        <title>Comparative Genomics Analysis of Streptomyces Species Reveals Their Adaptation to the Marine Environment and Their Diversity at the Genomic Level.</title>
        <authorList>
            <person name="Tian X."/>
            <person name="Zhang Z."/>
            <person name="Yang T."/>
            <person name="Chen M."/>
            <person name="Li J."/>
            <person name="Chen F."/>
            <person name="Yang J."/>
            <person name="Li W."/>
            <person name="Zhang B."/>
            <person name="Zhang Z."/>
            <person name="Wu J."/>
            <person name="Zhang C."/>
            <person name="Long L."/>
            <person name="Xiao J."/>
        </authorList>
    </citation>
    <scope>NUCLEOTIDE SEQUENCE [LARGE SCALE GENOMIC DNA]</scope>
    <source>
        <strain evidence="7 8">SCSIO M10379</strain>
    </source>
</reference>
<dbReference type="Gene3D" id="1.10.357.10">
    <property type="entry name" value="Tetracycline Repressor, domain 2"/>
    <property type="match status" value="1"/>
</dbReference>
<dbReference type="InterPro" id="IPR001647">
    <property type="entry name" value="HTH_TetR"/>
</dbReference>
<proteinExistence type="predicted"/>
<gene>
    <name evidence="7" type="ORF">AN217_25120</name>
</gene>
<dbReference type="EMBL" id="LJGV01000022">
    <property type="protein sequence ID" value="OEV01580.1"/>
    <property type="molecule type" value="Genomic_DNA"/>
</dbReference>